<comment type="caution">
    <text evidence="1">The sequence shown here is derived from an EMBL/GenBank/DDBJ whole genome shotgun (WGS) entry which is preliminary data.</text>
</comment>
<dbReference type="EMBL" id="CADEPI010000385">
    <property type="protein sequence ID" value="CAB3385015.1"/>
    <property type="molecule type" value="Genomic_DNA"/>
</dbReference>
<proteinExistence type="predicted"/>
<dbReference type="Proteomes" id="UP000494165">
    <property type="component" value="Unassembled WGS sequence"/>
</dbReference>
<sequence>MYHGPISFMNMVPAKATPITTQTGLDVQFTLLCTLTDSSPRNVRCCGCHVSPASVTYLSGPAPIGLRAGPATYTYSPSAYAAPAAYAAHATFAAPATYAAPVAQYTPSYVKAVQHVHHVPAVTNVPIKTYHHTPALIQKTVDVARPAVQTRKFELRRPAIQKQFYDIEERVIVRPAGSALVELDEPISKTQKGSAVISPLATVPVHTVPAYAHYPVAGYPTYTPEIEVVEPATKIHRVTYQQPTYIKTARLGVARVATSVPVYTKSLQAHPIAYY</sequence>
<name>A0A8S1DWD2_9INSE</name>
<evidence type="ECO:0000313" key="1">
    <source>
        <dbReference type="EMBL" id="CAB3385015.1"/>
    </source>
</evidence>
<reference evidence="1 2" key="1">
    <citation type="submission" date="2020-04" db="EMBL/GenBank/DDBJ databases">
        <authorList>
            <person name="Alioto T."/>
            <person name="Alioto T."/>
            <person name="Gomez Garrido J."/>
        </authorList>
    </citation>
    <scope>NUCLEOTIDE SEQUENCE [LARGE SCALE GENOMIC DNA]</scope>
</reference>
<dbReference type="AlphaFoldDB" id="A0A8S1DWD2"/>
<evidence type="ECO:0000313" key="2">
    <source>
        <dbReference type="Proteomes" id="UP000494165"/>
    </source>
</evidence>
<gene>
    <name evidence="1" type="ORF">CLODIP_2_CD12881</name>
</gene>
<dbReference type="OrthoDB" id="6630845at2759"/>
<keyword evidence="2" id="KW-1185">Reference proteome</keyword>
<accession>A0A8S1DWD2</accession>
<organism evidence="1 2">
    <name type="scientific">Cloeon dipterum</name>
    <dbReference type="NCBI Taxonomy" id="197152"/>
    <lineage>
        <taxon>Eukaryota</taxon>
        <taxon>Metazoa</taxon>
        <taxon>Ecdysozoa</taxon>
        <taxon>Arthropoda</taxon>
        <taxon>Hexapoda</taxon>
        <taxon>Insecta</taxon>
        <taxon>Pterygota</taxon>
        <taxon>Palaeoptera</taxon>
        <taxon>Ephemeroptera</taxon>
        <taxon>Pisciforma</taxon>
        <taxon>Baetidae</taxon>
        <taxon>Cloeon</taxon>
    </lineage>
</organism>
<protein>
    <submittedName>
        <fullName evidence="1">Uncharacterized protein</fullName>
    </submittedName>
</protein>